<accession>A0ABV7DJ43</accession>
<sequence>MFQAKIVPQDFAALFASENPNFGSLPEWCVLGGHCSRCEREGWIDRWELQGRYGKETRIADLRPALRCLKCGNKGTNTWTVGKLPR</sequence>
<evidence type="ECO:0000313" key="2">
    <source>
        <dbReference type="Proteomes" id="UP001595377"/>
    </source>
</evidence>
<gene>
    <name evidence="1" type="ORF">ACFOHH_17805</name>
</gene>
<reference evidence="2" key="1">
    <citation type="journal article" date="2019" name="Int. J. Syst. Evol. Microbiol.">
        <title>The Global Catalogue of Microorganisms (GCM) 10K type strain sequencing project: providing services to taxonomists for standard genome sequencing and annotation.</title>
        <authorList>
            <consortium name="The Broad Institute Genomics Platform"/>
            <consortium name="The Broad Institute Genome Sequencing Center for Infectious Disease"/>
            <person name="Wu L."/>
            <person name="Ma J."/>
        </authorList>
    </citation>
    <scope>NUCLEOTIDE SEQUENCE [LARGE SCALE GENOMIC DNA]</scope>
    <source>
        <strain evidence="2">KCTC 52677</strain>
    </source>
</reference>
<keyword evidence="2" id="KW-1185">Reference proteome</keyword>
<name>A0ABV7DJ43_9HYPH</name>
<comment type="caution">
    <text evidence="1">The sequence shown here is derived from an EMBL/GenBank/DDBJ whole genome shotgun (WGS) entry which is preliminary data.</text>
</comment>
<evidence type="ECO:0000313" key="1">
    <source>
        <dbReference type="EMBL" id="MFC3074970.1"/>
    </source>
</evidence>
<organism evidence="1 2">
    <name type="scientific">Shinella pollutisoli</name>
    <dbReference type="NCBI Taxonomy" id="2250594"/>
    <lineage>
        <taxon>Bacteria</taxon>
        <taxon>Pseudomonadati</taxon>
        <taxon>Pseudomonadota</taxon>
        <taxon>Alphaproteobacteria</taxon>
        <taxon>Hyphomicrobiales</taxon>
        <taxon>Rhizobiaceae</taxon>
        <taxon>Shinella</taxon>
    </lineage>
</organism>
<protein>
    <submittedName>
        <fullName evidence="1">Uncharacterized protein</fullName>
    </submittedName>
</protein>
<dbReference type="RefSeq" id="WP_257315635.1">
    <property type="nucleotide sequence ID" value="NZ_JANFDG010000013.1"/>
</dbReference>
<dbReference type="Proteomes" id="UP001595377">
    <property type="component" value="Unassembled WGS sequence"/>
</dbReference>
<proteinExistence type="predicted"/>
<dbReference type="EMBL" id="JBHRSP010000029">
    <property type="protein sequence ID" value="MFC3074970.1"/>
    <property type="molecule type" value="Genomic_DNA"/>
</dbReference>